<name>A0A1E5KWC9_9ENTE</name>
<feature type="compositionally biased region" description="Basic residues" evidence="1">
    <location>
        <begin position="321"/>
        <end position="336"/>
    </location>
</feature>
<dbReference type="Proteomes" id="UP000095256">
    <property type="component" value="Unassembled WGS sequence"/>
</dbReference>
<comment type="caution">
    <text evidence="2">The sequence shown here is derived from an EMBL/GenBank/DDBJ whole genome shotgun (WGS) entry which is preliminary data.</text>
</comment>
<feature type="compositionally biased region" description="Polar residues" evidence="1">
    <location>
        <begin position="272"/>
        <end position="285"/>
    </location>
</feature>
<feature type="region of interest" description="Disordered" evidence="1">
    <location>
        <begin position="260"/>
        <end position="336"/>
    </location>
</feature>
<evidence type="ECO:0008006" key="4">
    <source>
        <dbReference type="Google" id="ProtNLM"/>
    </source>
</evidence>
<gene>
    <name evidence="2" type="ORF">BCR26_13940</name>
</gene>
<evidence type="ECO:0000313" key="3">
    <source>
        <dbReference type="Proteomes" id="UP000095256"/>
    </source>
</evidence>
<evidence type="ECO:0000313" key="2">
    <source>
        <dbReference type="EMBL" id="OEH82171.1"/>
    </source>
</evidence>
<feature type="compositionally biased region" description="Basic and acidic residues" evidence="1">
    <location>
        <begin position="298"/>
        <end position="320"/>
    </location>
</feature>
<reference evidence="2 3" key="1">
    <citation type="submission" date="2016-09" db="EMBL/GenBank/DDBJ databases">
        <authorList>
            <person name="Capua I."/>
            <person name="De Benedictis P."/>
            <person name="Joannis T."/>
            <person name="Lombin L.H."/>
            <person name="Cattoli G."/>
        </authorList>
    </citation>
    <scope>NUCLEOTIDE SEQUENCE [LARGE SCALE GENOMIC DNA]</scope>
    <source>
        <strain evidence="2 3">LMG 25899</strain>
    </source>
</reference>
<sequence>EILKNQIQQWEQLKYQLSLQIDQAKEWKPDLERRYMNACNTVDRIQERLEKLYAYNAHSASIFSEFYASLGELDAGLSAIETSGAWNPSTGTFNINRLNMTWAKPIQERWARREQQIKAAKDKEVKKALGKLDGYTIVCTNLGSTKEWYLMKNGKILPPNEYSSLYKQLEQFKDYLPKNRYTVKEMMVMKNEMPLSPVFGGGILGNIGKIGKGVEIINKGLGIVKVGQSVIDQIKSAPNINYMKEDSDFKDKVKNGEKLKDHSIVEDDEANNLPSKGQPNSSTDLLNPDGSVKQRRYYGKDGKAVEDIDFNHTDDGTHEFPHRHKWDWKKKNPRQK</sequence>
<keyword evidence="3" id="KW-1185">Reference proteome</keyword>
<protein>
    <recommendedName>
        <fullName evidence="4">LXG domain-containing protein</fullName>
    </recommendedName>
</protein>
<organism evidence="2 3">
    <name type="scientific">Enterococcus rivorum</name>
    <dbReference type="NCBI Taxonomy" id="762845"/>
    <lineage>
        <taxon>Bacteria</taxon>
        <taxon>Bacillati</taxon>
        <taxon>Bacillota</taxon>
        <taxon>Bacilli</taxon>
        <taxon>Lactobacillales</taxon>
        <taxon>Enterococcaceae</taxon>
        <taxon>Enterococcus</taxon>
    </lineage>
</organism>
<dbReference type="EMBL" id="MIEK01000026">
    <property type="protein sequence ID" value="OEH82171.1"/>
    <property type="molecule type" value="Genomic_DNA"/>
</dbReference>
<accession>A0A1E5KWC9</accession>
<feature type="non-terminal residue" evidence="2">
    <location>
        <position position="1"/>
    </location>
</feature>
<dbReference type="AlphaFoldDB" id="A0A1E5KWC9"/>
<proteinExistence type="predicted"/>
<evidence type="ECO:0000256" key="1">
    <source>
        <dbReference type="SAM" id="MobiDB-lite"/>
    </source>
</evidence>